<comment type="caution">
    <text evidence="2">The sequence shown here is derived from an EMBL/GenBank/DDBJ whole genome shotgun (WGS) entry which is preliminary data.</text>
</comment>
<evidence type="ECO:0000313" key="2">
    <source>
        <dbReference type="EMBL" id="MED6174713.1"/>
    </source>
</evidence>
<evidence type="ECO:0000256" key="1">
    <source>
        <dbReference type="SAM" id="MobiDB-lite"/>
    </source>
</evidence>
<feature type="region of interest" description="Disordered" evidence="1">
    <location>
        <begin position="1"/>
        <end position="130"/>
    </location>
</feature>
<dbReference type="EMBL" id="JASCZI010151867">
    <property type="protein sequence ID" value="MED6174713.1"/>
    <property type="molecule type" value="Genomic_DNA"/>
</dbReference>
<gene>
    <name evidence="2" type="ORF">PIB30_071678</name>
</gene>
<keyword evidence="3" id="KW-1185">Reference proteome</keyword>
<protein>
    <submittedName>
        <fullName evidence="2">Uncharacterized protein</fullName>
    </submittedName>
</protein>
<feature type="compositionally biased region" description="Acidic residues" evidence="1">
    <location>
        <begin position="96"/>
        <end position="117"/>
    </location>
</feature>
<accession>A0ABU6VRB1</accession>
<sequence length="130" mass="14070">MAVKRAGLANLGSARLAHGGMNDGICDGVEAPPSAEEADNLRSSKRKLRTDEENKHNPTPRRNGGTESEENAGPQPKRSYVSMVKGPDFVYIPDSSSEEEDESSDSEVDSDYESDFEYSDKEGENPGSSN</sequence>
<reference evidence="2 3" key="1">
    <citation type="journal article" date="2023" name="Plants (Basel)">
        <title>Bridging the Gap: Combining Genomics and Transcriptomics Approaches to Understand Stylosanthes scabra, an Orphan Legume from the Brazilian Caatinga.</title>
        <authorList>
            <person name="Ferreira-Neto J.R.C."/>
            <person name="da Silva M.D."/>
            <person name="Binneck E."/>
            <person name="de Melo N.F."/>
            <person name="da Silva R.H."/>
            <person name="de Melo A.L.T.M."/>
            <person name="Pandolfi V."/>
            <person name="Bustamante F.O."/>
            <person name="Brasileiro-Vidal A.C."/>
            <person name="Benko-Iseppon A.M."/>
        </authorList>
    </citation>
    <scope>NUCLEOTIDE SEQUENCE [LARGE SCALE GENOMIC DNA]</scope>
    <source>
        <tissue evidence="2">Leaves</tissue>
    </source>
</reference>
<organism evidence="2 3">
    <name type="scientific">Stylosanthes scabra</name>
    <dbReference type="NCBI Taxonomy" id="79078"/>
    <lineage>
        <taxon>Eukaryota</taxon>
        <taxon>Viridiplantae</taxon>
        <taxon>Streptophyta</taxon>
        <taxon>Embryophyta</taxon>
        <taxon>Tracheophyta</taxon>
        <taxon>Spermatophyta</taxon>
        <taxon>Magnoliopsida</taxon>
        <taxon>eudicotyledons</taxon>
        <taxon>Gunneridae</taxon>
        <taxon>Pentapetalae</taxon>
        <taxon>rosids</taxon>
        <taxon>fabids</taxon>
        <taxon>Fabales</taxon>
        <taxon>Fabaceae</taxon>
        <taxon>Papilionoideae</taxon>
        <taxon>50 kb inversion clade</taxon>
        <taxon>dalbergioids sensu lato</taxon>
        <taxon>Dalbergieae</taxon>
        <taxon>Pterocarpus clade</taxon>
        <taxon>Stylosanthes</taxon>
    </lineage>
</organism>
<evidence type="ECO:0000313" key="3">
    <source>
        <dbReference type="Proteomes" id="UP001341840"/>
    </source>
</evidence>
<dbReference type="Proteomes" id="UP001341840">
    <property type="component" value="Unassembled WGS sequence"/>
</dbReference>
<proteinExistence type="predicted"/>
<name>A0ABU6VRB1_9FABA</name>